<proteinExistence type="inferred from homology"/>
<dbReference type="PANTHER" id="PTHR33755">
    <property type="entry name" value="TOXIN PARE1-RELATED"/>
    <property type="match status" value="1"/>
</dbReference>
<dbReference type="InterPro" id="IPR007712">
    <property type="entry name" value="RelE/ParE_toxin"/>
</dbReference>
<name>A0AAW9F9P5_9HYPH</name>
<keyword evidence="2" id="KW-1277">Toxin-antitoxin system</keyword>
<gene>
    <name evidence="3" type="ORF">RMR22_14115</name>
</gene>
<reference evidence="3" key="1">
    <citation type="journal article" date="2023" name="Phytobiomes J">
        <title>Deciphering the key players within the bacterial microbiota associated with aerial crown gall tumors on rhododendron: Insights into the gallobiome.</title>
        <authorList>
            <person name="Kuzmanovic N."/>
            <person name="Nesme J."/>
            <person name="Wolf J."/>
            <person name="Neumann-Schaal M."/>
            <person name="Petersen J."/>
            <person name="Fernandez-Gnecco G."/>
            <person name="Sproeer C."/>
            <person name="Bunk B."/>
            <person name="Overmann J."/>
            <person name="Sorensen S.J."/>
            <person name="Idczak E."/>
            <person name="Smalla K."/>
        </authorList>
    </citation>
    <scope>NUCLEOTIDE SEQUENCE</scope>
    <source>
        <strain evidence="3">Rho-11.1</strain>
    </source>
</reference>
<dbReference type="RefSeq" id="WP_320202897.1">
    <property type="nucleotide sequence ID" value="NZ_CP192781.1"/>
</dbReference>
<sequence>MVIKSRSPVWTTAARLDVAKDHAFIADQNLAAADRLVRDNRRKVHSMAELGLTGVAKEDFGSGVRSIAYLERLIFFRVQDTELIILRVLHGHQDISDIDFKQEEN</sequence>
<dbReference type="Gene3D" id="3.30.2310.20">
    <property type="entry name" value="RelE-like"/>
    <property type="match status" value="1"/>
</dbReference>
<comment type="similarity">
    <text evidence="1">Belongs to the RelE toxin family.</text>
</comment>
<evidence type="ECO:0000256" key="2">
    <source>
        <dbReference type="ARBA" id="ARBA00022649"/>
    </source>
</evidence>
<dbReference type="EMBL" id="JAVRAF010000003">
    <property type="protein sequence ID" value="MDX8303392.1"/>
    <property type="molecule type" value="Genomic_DNA"/>
</dbReference>
<dbReference type="InterPro" id="IPR051803">
    <property type="entry name" value="TA_system_RelE-like_toxin"/>
</dbReference>
<dbReference type="Pfam" id="PF05016">
    <property type="entry name" value="ParE_toxin"/>
    <property type="match status" value="1"/>
</dbReference>
<dbReference type="AlphaFoldDB" id="A0AAW9F9P5"/>
<accession>A0AAW9F9P5</accession>
<protein>
    <submittedName>
        <fullName evidence="3">Type II toxin-antitoxin system RelE/ParE family toxin</fullName>
    </submittedName>
</protein>
<dbReference type="InterPro" id="IPR035093">
    <property type="entry name" value="RelE/ParE_toxin_dom_sf"/>
</dbReference>
<comment type="caution">
    <text evidence="3">The sequence shown here is derived from an EMBL/GenBank/DDBJ whole genome shotgun (WGS) entry which is preliminary data.</text>
</comment>
<organism evidence="3">
    <name type="scientific">Agrobacterium rosae</name>
    <dbReference type="NCBI Taxonomy" id="1972867"/>
    <lineage>
        <taxon>Bacteria</taxon>
        <taxon>Pseudomonadati</taxon>
        <taxon>Pseudomonadota</taxon>
        <taxon>Alphaproteobacteria</taxon>
        <taxon>Hyphomicrobiales</taxon>
        <taxon>Rhizobiaceae</taxon>
        <taxon>Rhizobium/Agrobacterium group</taxon>
        <taxon>Agrobacterium</taxon>
    </lineage>
</organism>
<evidence type="ECO:0000256" key="1">
    <source>
        <dbReference type="ARBA" id="ARBA00006226"/>
    </source>
</evidence>
<evidence type="ECO:0000313" key="3">
    <source>
        <dbReference type="EMBL" id="MDX8303392.1"/>
    </source>
</evidence>